<evidence type="ECO:0000256" key="1">
    <source>
        <dbReference type="SAM" id="Phobius"/>
    </source>
</evidence>
<dbReference type="Proteomes" id="UP001642409">
    <property type="component" value="Unassembled WGS sequence"/>
</dbReference>
<evidence type="ECO:0000313" key="8">
    <source>
        <dbReference type="EMBL" id="CAL6099647.1"/>
    </source>
</evidence>
<proteinExistence type="predicted"/>
<dbReference type="EMBL" id="CATOUU010000941">
    <property type="protein sequence ID" value="CAI9961458.1"/>
    <property type="molecule type" value="Genomic_DNA"/>
</dbReference>
<feature type="transmembrane region" description="Helical" evidence="1">
    <location>
        <begin position="52"/>
        <end position="73"/>
    </location>
</feature>
<keyword evidence="1" id="KW-0812">Transmembrane</keyword>
<name>A0AA86R3G7_9EUKA</name>
<dbReference type="EMBL" id="CAXDID020000292">
    <property type="protein sequence ID" value="CAL6071707.1"/>
    <property type="molecule type" value="Genomic_DNA"/>
</dbReference>
<evidence type="ECO:0000313" key="4">
    <source>
        <dbReference type="EMBL" id="CAI9968180.1"/>
    </source>
</evidence>
<gene>
    <name evidence="2" type="ORF">HINF_LOCUS49103</name>
    <name evidence="3" type="ORF">HINF_LOCUS49105</name>
    <name evidence="6" type="ORF">HINF_LOCUS55271</name>
    <name evidence="7" type="ORF">HINF_LOCUS55273</name>
    <name evidence="4" type="ORF">HINF_LOCUS55825</name>
    <name evidence="5" type="ORF">HINF_LOCUS55826</name>
    <name evidence="8" type="ORF">HINF_LOCUS70181</name>
    <name evidence="9" type="ORF">HINF_LOCUS70182</name>
</gene>
<evidence type="ECO:0000313" key="7">
    <source>
        <dbReference type="EMBL" id="CAL6071711.1"/>
    </source>
</evidence>
<comment type="caution">
    <text evidence="3">The sequence shown here is derived from an EMBL/GenBank/DDBJ whole genome shotgun (WGS) entry which is preliminary data.</text>
</comment>
<evidence type="ECO:0000313" key="9">
    <source>
        <dbReference type="EMBL" id="CAL6099649.1"/>
    </source>
</evidence>
<evidence type="ECO:0000313" key="5">
    <source>
        <dbReference type="EMBL" id="CAI9968181.1"/>
    </source>
</evidence>
<keyword evidence="10" id="KW-1185">Reference proteome</keyword>
<dbReference type="AlphaFoldDB" id="A0AA86R3G7"/>
<evidence type="ECO:0000313" key="10">
    <source>
        <dbReference type="Proteomes" id="UP001642409"/>
    </source>
</evidence>
<keyword evidence="1" id="KW-1133">Transmembrane helix</keyword>
<dbReference type="EMBL" id="CATOUU010001032">
    <property type="protein sequence ID" value="CAI9968181.1"/>
    <property type="molecule type" value="Genomic_DNA"/>
</dbReference>
<evidence type="ECO:0000313" key="3">
    <source>
        <dbReference type="EMBL" id="CAI9961460.1"/>
    </source>
</evidence>
<evidence type="ECO:0000313" key="2">
    <source>
        <dbReference type="EMBL" id="CAI9961458.1"/>
    </source>
</evidence>
<dbReference type="EMBL" id="CAXDID020000522">
    <property type="protein sequence ID" value="CAL6099649.1"/>
    <property type="molecule type" value="Genomic_DNA"/>
</dbReference>
<organism evidence="3">
    <name type="scientific">Hexamita inflata</name>
    <dbReference type="NCBI Taxonomy" id="28002"/>
    <lineage>
        <taxon>Eukaryota</taxon>
        <taxon>Metamonada</taxon>
        <taxon>Diplomonadida</taxon>
        <taxon>Hexamitidae</taxon>
        <taxon>Hexamitinae</taxon>
        <taxon>Hexamita</taxon>
    </lineage>
</organism>
<dbReference type="EMBL" id="CAXDID020000292">
    <property type="protein sequence ID" value="CAL6071711.1"/>
    <property type="molecule type" value="Genomic_DNA"/>
</dbReference>
<protein>
    <submittedName>
        <fullName evidence="6">Hypothetical_protein</fullName>
    </submittedName>
</protein>
<evidence type="ECO:0000313" key="6">
    <source>
        <dbReference type="EMBL" id="CAL6071707.1"/>
    </source>
</evidence>
<dbReference type="EMBL" id="CAXDID020000522">
    <property type="protein sequence ID" value="CAL6099647.1"/>
    <property type="molecule type" value="Genomic_DNA"/>
</dbReference>
<reference evidence="6 10" key="2">
    <citation type="submission" date="2024-07" db="EMBL/GenBank/DDBJ databases">
        <authorList>
            <person name="Akdeniz Z."/>
        </authorList>
    </citation>
    <scope>NUCLEOTIDE SEQUENCE [LARGE SCALE GENOMIC DNA]</scope>
</reference>
<dbReference type="EMBL" id="CATOUU010001032">
    <property type="protein sequence ID" value="CAI9968180.1"/>
    <property type="molecule type" value="Genomic_DNA"/>
</dbReference>
<accession>A0AA86R3G7</accession>
<dbReference type="EMBL" id="CATOUU010000941">
    <property type="protein sequence ID" value="CAI9961460.1"/>
    <property type="molecule type" value="Genomic_DNA"/>
</dbReference>
<reference evidence="3" key="1">
    <citation type="submission" date="2023-06" db="EMBL/GenBank/DDBJ databases">
        <authorList>
            <person name="Kurt Z."/>
        </authorList>
    </citation>
    <scope>NUCLEOTIDE SEQUENCE</scope>
</reference>
<keyword evidence="1" id="KW-0472">Membrane</keyword>
<sequence length="160" mass="18241">MQAQQLTNSFNSSELCSDNCQYGSCKESIVCNNSVCTSEYTCQDFYVDNRTIIISILVGCWVLLVLFILFFFCQKKLAQERQQSKQNKVVVNNVTTIPHNCWTEISNGESLKSDDFSVQLERPVKIYNKKPSPSAFVLPQQLPNYCLMQLPVVDYNNGTK</sequence>